<feature type="domain" description="AB hydrolase-1" evidence="1">
    <location>
        <begin position="74"/>
        <end position="178"/>
    </location>
</feature>
<proteinExistence type="predicted"/>
<dbReference type="Gene3D" id="3.40.50.1820">
    <property type="entry name" value="alpha/beta hydrolase"/>
    <property type="match status" value="1"/>
</dbReference>
<name>A0ABP9GR83_9FLAO</name>
<dbReference type="EMBL" id="BAABJJ010000033">
    <property type="protein sequence ID" value="GAA4947966.1"/>
    <property type="molecule type" value="Genomic_DNA"/>
</dbReference>
<dbReference type="PANTHER" id="PTHR46438:SF11">
    <property type="entry name" value="LIPASE-RELATED"/>
    <property type="match status" value="1"/>
</dbReference>
<dbReference type="RefSeq" id="WP_345192073.1">
    <property type="nucleotide sequence ID" value="NZ_BAABJJ010000033.1"/>
</dbReference>
<dbReference type="PANTHER" id="PTHR46438">
    <property type="entry name" value="ALPHA/BETA-HYDROLASES SUPERFAMILY PROTEIN"/>
    <property type="match status" value="1"/>
</dbReference>
<protein>
    <submittedName>
        <fullName evidence="2">Alpha/beta fold hydrolase</fullName>
    </submittedName>
</protein>
<sequence>MSNYLPKIAGSTINFISHFSIHYATKIAVKLFSTPKKEKRTEDEVNYLNTSIQEDVTYNDFTLKTYRWNGKKDTVLLAHGWESNAYRWKDLIDQLRAFDYNVIALDAPAHGNSGSKVFNALLYSECLHVVIKKYEANIIVGHSIGGTSSAISTQKHNFPSVNKLVLLGAPSSLIRLLDNYVDMMSYNKKVFDAMNQYYLKRYDHLSEYFTTENLFKNIPFKGLIIHDKKDRIISYRDALEISKHYKDAKLIKTIGLGHGLKSDKVYQHVLDFINV</sequence>
<comment type="caution">
    <text evidence="2">The sequence shown here is derived from an EMBL/GenBank/DDBJ whole genome shotgun (WGS) entry which is preliminary data.</text>
</comment>
<organism evidence="2 3">
    <name type="scientific">Algibacter agarivorans</name>
    <dbReference type="NCBI Taxonomy" id="1109741"/>
    <lineage>
        <taxon>Bacteria</taxon>
        <taxon>Pseudomonadati</taxon>
        <taxon>Bacteroidota</taxon>
        <taxon>Flavobacteriia</taxon>
        <taxon>Flavobacteriales</taxon>
        <taxon>Flavobacteriaceae</taxon>
        <taxon>Algibacter</taxon>
    </lineage>
</organism>
<dbReference type="Proteomes" id="UP001501302">
    <property type="component" value="Unassembled WGS sequence"/>
</dbReference>
<evidence type="ECO:0000313" key="3">
    <source>
        <dbReference type="Proteomes" id="UP001501302"/>
    </source>
</evidence>
<dbReference type="Pfam" id="PF00561">
    <property type="entry name" value="Abhydrolase_1"/>
    <property type="match status" value="1"/>
</dbReference>
<evidence type="ECO:0000313" key="2">
    <source>
        <dbReference type="EMBL" id="GAA4947966.1"/>
    </source>
</evidence>
<keyword evidence="3" id="KW-1185">Reference proteome</keyword>
<reference evidence="3" key="1">
    <citation type="journal article" date="2019" name="Int. J. Syst. Evol. Microbiol.">
        <title>The Global Catalogue of Microorganisms (GCM) 10K type strain sequencing project: providing services to taxonomists for standard genome sequencing and annotation.</title>
        <authorList>
            <consortium name="The Broad Institute Genomics Platform"/>
            <consortium name="The Broad Institute Genome Sequencing Center for Infectious Disease"/>
            <person name="Wu L."/>
            <person name="Ma J."/>
        </authorList>
    </citation>
    <scope>NUCLEOTIDE SEQUENCE [LARGE SCALE GENOMIC DNA]</scope>
    <source>
        <strain evidence="3">JCM 18285</strain>
    </source>
</reference>
<dbReference type="SUPFAM" id="SSF53474">
    <property type="entry name" value="alpha/beta-Hydrolases"/>
    <property type="match status" value="1"/>
</dbReference>
<gene>
    <name evidence="2" type="ORF">GCM10023314_21570</name>
</gene>
<dbReference type="GO" id="GO:0016787">
    <property type="term" value="F:hydrolase activity"/>
    <property type="evidence" value="ECO:0007669"/>
    <property type="project" value="UniProtKB-KW"/>
</dbReference>
<dbReference type="InterPro" id="IPR029058">
    <property type="entry name" value="AB_hydrolase_fold"/>
</dbReference>
<keyword evidence="2" id="KW-0378">Hydrolase</keyword>
<dbReference type="InterPro" id="IPR000073">
    <property type="entry name" value="AB_hydrolase_1"/>
</dbReference>
<evidence type="ECO:0000259" key="1">
    <source>
        <dbReference type="Pfam" id="PF00561"/>
    </source>
</evidence>
<accession>A0ABP9GR83</accession>